<proteinExistence type="predicted"/>
<reference evidence="3" key="1">
    <citation type="submission" date="2021-01" db="EMBL/GenBank/DDBJ databases">
        <authorList>
            <consortium name="Genoscope - CEA"/>
            <person name="William W."/>
        </authorList>
    </citation>
    <scope>NUCLEOTIDE SEQUENCE</scope>
</reference>
<evidence type="ECO:0000313" key="3">
    <source>
        <dbReference type="EMBL" id="CAD8111001.1"/>
    </source>
</evidence>
<dbReference type="AlphaFoldDB" id="A0A8S1Q884"/>
<dbReference type="Pfam" id="PF25536">
    <property type="entry name" value="DUF7920"/>
    <property type="match status" value="1"/>
</dbReference>
<dbReference type="EMBL" id="CAJJDN010000097">
    <property type="protein sequence ID" value="CAD8111001.1"/>
    <property type="molecule type" value="Genomic_DNA"/>
</dbReference>
<evidence type="ECO:0000256" key="1">
    <source>
        <dbReference type="SAM" id="MobiDB-lite"/>
    </source>
</evidence>
<gene>
    <name evidence="3" type="ORF">PSON_ATCC_30995.1.T0970069</name>
</gene>
<organism evidence="3 4">
    <name type="scientific">Paramecium sonneborni</name>
    <dbReference type="NCBI Taxonomy" id="65129"/>
    <lineage>
        <taxon>Eukaryota</taxon>
        <taxon>Sar</taxon>
        <taxon>Alveolata</taxon>
        <taxon>Ciliophora</taxon>
        <taxon>Intramacronucleata</taxon>
        <taxon>Oligohymenophorea</taxon>
        <taxon>Peniculida</taxon>
        <taxon>Parameciidae</taxon>
        <taxon>Paramecium</taxon>
    </lineage>
</organism>
<dbReference type="OrthoDB" id="340359at2759"/>
<feature type="region of interest" description="Disordered" evidence="1">
    <location>
        <begin position="1"/>
        <end position="24"/>
    </location>
</feature>
<dbReference type="PANTHER" id="PTHR38566:SF1">
    <property type="entry name" value="CHROMOSOME UNDETERMINED SCAFFOLD_18, WHOLE GENOME SHOTGUN SEQUENCE"/>
    <property type="match status" value="1"/>
</dbReference>
<feature type="compositionally biased region" description="Polar residues" evidence="1">
    <location>
        <begin position="1"/>
        <end position="19"/>
    </location>
</feature>
<evidence type="ECO:0000313" key="4">
    <source>
        <dbReference type="Proteomes" id="UP000692954"/>
    </source>
</evidence>
<dbReference type="Proteomes" id="UP000692954">
    <property type="component" value="Unassembled WGS sequence"/>
</dbReference>
<dbReference type="PANTHER" id="PTHR38566">
    <property type="entry name" value="RNA_LIG_T4_1 DOMAIN-CONTAINING PROTEIN"/>
    <property type="match status" value="1"/>
</dbReference>
<sequence length="524" mass="61842">MSSIDLKNQYQKNEQQLNKPQKKRQKIIDKLTQLTDQYSQQSQVISFLKQNTNQNSSKSIDQISNNQIRKHQINRLVEECQKMNENIKEIPPEYVFQMIKTYDMLFASQVKEVKLNEQNIQIIDIKLRVHDEFEDYLYSQHQLIHNTFRRGLCFLKKDDQLSILRKGLRKFFDINLKLFCNQVNSKQTNKKDEIIFNYTFSSLPKESQIKITQMEKANGENAQISYNKTLDCWIIGSKNVTLLCQNECELQLYDPSTTNDSQDQRYRFAIKIAKEWLKIIDSSEKVEQIKNQLDGLTLIGEYCGNNEYQHLVQYDKAQLKFYALVPKISDDSSVNCLHPDLTLNILQSLDLNIVKQNHYIVNNYQEFQIKLIELTKSISISKLSDIGEGNVLYFSNCQEQCFSLAKLKSLEYRFKRKIREKLKLIITRNLDPNSIIKQYVDEVTKLLNDLNQCLEEPIEIDLNINLAQKCFEATKIEEIQKNTEFKNFCIQLIDNQFIQFLNEIDNLESKENVFELAYQRNNKN</sequence>
<keyword evidence="4" id="KW-1185">Reference proteome</keyword>
<dbReference type="InterPro" id="IPR057680">
    <property type="entry name" value="DUF7920"/>
</dbReference>
<comment type="caution">
    <text evidence="3">The sequence shown here is derived from an EMBL/GenBank/DDBJ whole genome shotgun (WGS) entry which is preliminary data.</text>
</comment>
<feature type="domain" description="DUF7920" evidence="2">
    <location>
        <begin position="203"/>
        <end position="414"/>
    </location>
</feature>
<name>A0A8S1Q884_9CILI</name>
<evidence type="ECO:0000259" key="2">
    <source>
        <dbReference type="Pfam" id="PF25536"/>
    </source>
</evidence>
<protein>
    <recommendedName>
        <fullName evidence="2">DUF7920 domain-containing protein</fullName>
    </recommendedName>
</protein>
<accession>A0A8S1Q884</accession>